<keyword evidence="1" id="KW-0732">Signal</keyword>
<keyword evidence="4" id="KW-1185">Reference proteome</keyword>
<name>A0A935C4Z9_9BACT</name>
<gene>
    <name evidence="3" type="ORF">JKA74_00900</name>
</gene>
<dbReference type="EMBL" id="JAEQBW010000001">
    <property type="protein sequence ID" value="MBK6263576.1"/>
    <property type="molecule type" value="Genomic_DNA"/>
</dbReference>
<proteinExistence type="predicted"/>
<reference evidence="3" key="1">
    <citation type="submission" date="2021-01" db="EMBL/GenBank/DDBJ databases">
        <title>Marivirga aurantiaca sp. nov., isolated from intertidal surface sediments.</title>
        <authorList>
            <person name="Zhang M."/>
        </authorList>
    </citation>
    <scope>NUCLEOTIDE SEQUENCE</scope>
    <source>
        <strain evidence="3">S37H4</strain>
    </source>
</reference>
<protein>
    <submittedName>
        <fullName evidence="3">TonB-dependent receptor</fullName>
    </submittedName>
</protein>
<evidence type="ECO:0000313" key="3">
    <source>
        <dbReference type="EMBL" id="MBK6263576.1"/>
    </source>
</evidence>
<feature type="domain" description="TonB-dependent receptor plug" evidence="2">
    <location>
        <begin position="143"/>
        <end position="218"/>
    </location>
</feature>
<dbReference type="Gene3D" id="2.60.40.1120">
    <property type="entry name" value="Carboxypeptidase-like, regulatory domain"/>
    <property type="match status" value="1"/>
</dbReference>
<keyword evidence="3" id="KW-0675">Receptor</keyword>
<organism evidence="3 4">
    <name type="scientific">Marivirga aurantiaca</name>
    <dbReference type="NCBI Taxonomy" id="2802615"/>
    <lineage>
        <taxon>Bacteria</taxon>
        <taxon>Pseudomonadati</taxon>
        <taxon>Bacteroidota</taxon>
        <taxon>Cytophagia</taxon>
        <taxon>Cytophagales</taxon>
        <taxon>Marivirgaceae</taxon>
        <taxon>Marivirga</taxon>
    </lineage>
</organism>
<evidence type="ECO:0000313" key="4">
    <source>
        <dbReference type="Proteomes" id="UP000611723"/>
    </source>
</evidence>
<comment type="caution">
    <text evidence="3">The sequence shown here is derived from an EMBL/GenBank/DDBJ whole genome shotgun (WGS) entry which is preliminary data.</text>
</comment>
<dbReference type="RefSeq" id="WP_201429267.1">
    <property type="nucleotide sequence ID" value="NZ_JAEQBW010000001.1"/>
</dbReference>
<dbReference type="InterPro" id="IPR008969">
    <property type="entry name" value="CarboxyPept-like_regulatory"/>
</dbReference>
<dbReference type="InterPro" id="IPR012910">
    <property type="entry name" value="Plug_dom"/>
</dbReference>
<dbReference type="Proteomes" id="UP000611723">
    <property type="component" value="Unassembled WGS sequence"/>
</dbReference>
<evidence type="ECO:0000259" key="2">
    <source>
        <dbReference type="Pfam" id="PF07715"/>
    </source>
</evidence>
<dbReference type="Gene3D" id="2.170.130.10">
    <property type="entry name" value="TonB-dependent receptor, plug domain"/>
    <property type="match status" value="1"/>
</dbReference>
<dbReference type="Pfam" id="PF13715">
    <property type="entry name" value="CarbopepD_reg_2"/>
    <property type="match status" value="1"/>
</dbReference>
<dbReference type="InterPro" id="IPR037066">
    <property type="entry name" value="Plug_dom_sf"/>
</dbReference>
<evidence type="ECO:0000256" key="1">
    <source>
        <dbReference type="SAM" id="SignalP"/>
    </source>
</evidence>
<dbReference type="SUPFAM" id="SSF49464">
    <property type="entry name" value="Carboxypeptidase regulatory domain-like"/>
    <property type="match status" value="1"/>
</dbReference>
<dbReference type="AlphaFoldDB" id="A0A935C4Z9"/>
<dbReference type="Pfam" id="PF07715">
    <property type="entry name" value="Plug"/>
    <property type="match status" value="1"/>
</dbReference>
<accession>A0A935C4Z9</accession>
<feature type="chain" id="PRO_5036966866" evidence="1">
    <location>
        <begin position="20"/>
        <end position="687"/>
    </location>
</feature>
<sequence length="687" mass="77674">MRFLLFTLLSLVQVAASVAQFTFSGHVTDAHSKEPLIGAHIIFPASIDQSTISDETGFFKIANMKEGDTLIISYTGYTEKIVQVKAKEVPRKLMLAPKHLKLKEVSVRASVLGAENFSFIKLKPINIYQNPNSKADPLVAVNTSVSSTTKDENAAVSFRGASPNQTGYVLNGVPLKNPVKYAQLTNTGTLSIFNTDFLKSVTVFPGNPPLEYGQSTSGTIVLEMADRFPDYWQHTASVSMANTGYSLRGPLGKRTFLGLFANYQFDKAIKAVNPKNFENINAFKSFDGAIMLSSHQKKGSVKFYQYGLWDQYNFQFRHPSYQSGFLQEAVRSISTLQWIREVADWQITAVLGNSFTNNQFNFGNLNYKETNLDPYGAVHLTQLKGNNLLKIGYSYWFQKKSLSGGFPNYDYALAPEHPSVTLTGNQQLAIHEAYSFYRKKLQNHSFGAGIRLGYSPEIEEELYSYQLNYLWKFHPQIKIKAGVGRYYQLRNTENNRLIIAHQSSIDVSFKQNKIAIDQSFYYNFRGSTANTKGLETTFSYHPNTQLQIDQSFSLISGLHKTNQWFTRSFLIYKPFESWSVNASYQSFRGDEVSLITSALFNNDLNVFNPANPKTSLAFNPYHNFSMGVNRLFSLGEKANGIIFLSMANLFDVKNSHSLTYNFDYTAYDRNYLSRRSIYAGIVLNFIN</sequence>
<dbReference type="SUPFAM" id="SSF56935">
    <property type="entry name" value="Porins"/>
    <property type="match status" value="1"/>
</dbReference>
<feature type="signal peptide" evidence="1">
    <location>
        <begin position="1"/>
        <end position="19"/>
    </location>
</feature>